<gene>
    <name evidence="1" type="ORF">ZOSMA_29G00820</name>
</gene>
<proteinExistence type="predicted"/>
<dbReference type="OMA" id="NCETRNI"/>
<dbReference type="PANTHER" id="PTHR23336">
    <property type="entry name" value="ZINC FINGER CW-TYPE COILED-COIL DOMAIN PROTEIN 3"/>
    <property type="match status" value="1"/>
</dbReference>
<dbReference type="InterPro" id="IPR036890">
    <property type="entry name" value="HATPase_C_sf"/>
</dbReference>
<evidence type="ECO:0000313" key="2">
    <source>
        <dbReference type="Proteomes" id="UP000036987"/>
    </source>
</evidence>
<dbReference type="Proteomes" id="UP000036987">
    <property type="component" value="Unassembled WGS sequence"/>
</dbReference>
<protein>
    <recommendedName>
        <fullName evidence="3">Morc S5 domain-containing protein</fullName>
    </recommendedName>
</protein>
<dbReference type="Gene3D" id="3.30.565.10">
    <property type="entry name" value="Histidine kinase-like ATPase, C-terminal domain"/>
    <property type="match status" value="1"/>
</dbReference>
<evidence type="ECO:0000313" key="1">
    <source>
        <dbReference type="EMBL" id="KMZ66433.1"/>
    </source>
</evidence>
<reference evidence="2" key="1">
    <citation type="journal article" date="2016" name="Nature">
        <title>The genome of the seagrass Zostera marina reveals angiosperm adaptation to the sea.</title>
        <authorList>
            <person name="Olsen J.L."/>
            <person name="Rouze P."/>
            <person name="Verhelst B."/>
            <person name="Lin Y.-C."/>
            <person name="Bayer T."/>
            <person name="Collen J."/>
            <person name="Dattolo E."/>
            <person name="De Paoli E."/>
            <person name="Dittami S."/>
            <person name="Maumus F."/>
            <person name="Michel G."/>
            <person name="Kersting A."/>
            <person name="Lauritano C."/>
            <person name="Lohaus R."/>
            <person name="Toepel M."/>
            <person name="Tonon T."/>
            <person name="Vanneste K."/>
            <person name="Amirebrahimi M."/>
            <person name="Brakel J."/>
            <person name="Bostroem C."/>
            <person name="Chovatia M."/>
            <person name="Grimwood J."/>
            <person name="Jenkins J.W."/>
            <person name="Jueterbock A."/>
            <person name="Mraz A."/>
            <person name="Stam W.T."/>
            <person name="Tice H."/>
            <person name="Bornberg-Bauer E."/>
            <person name="Green P.J."/>
            <person name="Pearson G.A."/>
            <person name="Procaccini G."/>
            <person name="Duarte C.M."/>
            <person name="Schmutz J."/>
            <person name="Reusch T.B.H."/>
            <person name="Van de Peer Y."/>
        </authorList>
    </citation>
    <scope>NUCLEOTIDE SEQUENCE [LARGE SCALE GENOMIC DNA]</scope>
    <source>
        <strain evidence="2">cv. Finnish</strain>
    </source>
</reference>
<sequence length="211" mass="24073">MSMSKSDYHIPECRSFWKTAAHETFPANPNSFSEDLGDSYFERARVHPRFLHSNTTSHKCEFGAIAELVDNTVDEISNGVTFIKIDRCENRKCTGDPILLFQDDGCGMEPDDIRKCMSLGFSSKTSDNMIGQYGNGFKTSTMRLGTDVIVFRCKNNQGDNCETRNIGLLSYTFLTRTMRNDIIVEVNYRWEELIEIEINCKELFAIISVNN</sequence>
<dbReference type="SUPFAM" id="SSF55874">
    <property type="entry name" value="ATPase domain of HSP90 chaperone/DNA topoisomerase II/histidine kinase"/>
    <property type="match status" value="1"/>
</dbReference>
<dbReference type="Pfam" id="PF13589">
    <property type="entry name" value="HATPase_c_3"/>
    <property type="match status" value="1"/>
</dbReference>
<dbReference type="OrthoDB" id="757982at2759"/>
<dbReference type="GO" id="GO:0016887">
    <property type="term" value="F:ATP hydrolysis activity"/>
    <property type="evidence" value="ECO:0007669"/>
    <property type="project" value="InterPro"/>
</dbReference>
<accession>A0A0K9PBH6</accession>
<dbReference type="AlphaFoldDB" id="A0A0K9PBH6"/>
<organism evidence="1 2">
    <name type="scientific">Zostera marina</name>
    <name type="common">Eelgrass</name>
    <dbReference type="NCBI Taxonomy" id="29655"/>
    <lineage>
        <taxon>Eukaryota</taxon>
        <taxon>Viridiplantae</taxon>
        <taxon>Streptophyta</taxon>
        <taxon>Embryophyta</taxon>
        <taxon>Tracheophyta</taxon>
        <taxon>Spermatophyta</taxon>
        <taxon>Magnoliopsida</taxon>
        <taxon>Liliopsida</taxon>
        <taxon>Zosteraceae</taxon>
        <taxon>Zostera</taxon>
    </lineage>
</organism>
<evidence type="ECO:0008006" key="3">
    <source>
        <dbReference type="Google" id="ProtNLM"/>
    </source>
</evidence>
<keyword evidence="2" id="KW-1185">Reference proteome</keyword>
<name>A0A0K9PBH6_ZOSMR</name>
<dbReference type="InterPro" id="IPR045261">
    <property type="entry name" value="MORC_ATPase"/>
</dbReference>
<dbReference type="EMBL" id="LFYR01000980">
    <property type="protein sequence ID" value="KMZ66433.1"/>
    <property type="molecule type" value="Genomic_DNA"/>
</dbReference>
<comment type="caution">
    <text evidence="1">The sequence shown here is derived from an EMBL/GenBank/DDBJ whole genome shotgun (WGS) entry which is preliminary data.</text>
</comment>
<dbReference type="PANTHER" id="PTHR23336:SF50">
    <property type="entry name" value="PROTEIN MICRORCHIDIA 1-RELATED"/>
    <property type="match status" value="1"/>
</dbReference>